<dbReference type="AlphaFoldDB" id="A0A2T6AL28"/>
<reference evidence="2 3" key="1">
    <citation type="submission" date="2018-04" db="EMBL/GenBank/DDBJ databases">
        <title>Genomic Encyclopedia of Archaeal and Bacterial Type Strains, Phase II (KMG-II): from individual species to whole genera.</title>
        <authorList>
            <person name="Goeker M."/>
        </authorList>
    </citation>
    <scope>NUCLEOTIDE SEQUENCE [LARGE SCALE GENOMIC DNA]</scope>
    <source>
        <strain evidence="2 3">DSM 23082</strain>
    </source>
</reference>
<feature type="domain" description="Virulence-associated protein E-like" evidence="1">
    <location>
        <begin position="97"/>
        <end position="293"/>
    </location>
</feature>
<evidence type="ECO:0000259" key="1">
    <source>
        <dbReference type="Pfam" id="PF05272"/>
    </source>
</evidence>
<dbReference type="Proteomes" id="UP000244174">
    <property type="component" value="Unassembled WGS sequence"/>
</dbReference>
<gene>
    <name evidence="2" type="ORF">C8P64_0476</name>
</gene>
<dbReference type="EMBL" id="QBKQ01000001">
    <property type="protein sequence ID" value="PTX44497.1"/>
    <property type="molecule type" value="Genomic_DNA"/>
</dbReference>
<proteinExistence type="predicted"/>
<comment type="caution">
    <text evidence="2">The sequence shown here is derived from an EMBL/GenBank/DDBJ whole genome shotgun (WGS) entry which is preliminary data.</text>
</comment>
<protein>
    <submittedName>
        <fullName evidence="2">Virulence-associated protein E</fullName>
    </submittedName>
</protein>
<organism evidence="2 3">
    <name type="scientific">Christiangramia gaetbulicola</name>
    <dbReference type="NCBI Taxonomy" id="703340"/>
    <lineage>
        <taxon>Bacteria</taxon>
        <taxon>Pseudomonadati</taxon>
        <taxon>Bacteroidota</taxon>
        <taxon>Flavobacteriia</taxon>
        <taxon>Flavobacteriales</taxon>
        <taxon>Flavobacteriaceae</taxon>
        <taxon>Christiangramia</taxon>
    </lineage>
</organism>
<name>A0A2T6AL28_9FLAO</name>
<evidence type="ECO:0000313" key="3">
    <source>
        <dbReference type="Proteomes" id="UP000244174"/>
    </source>
</evidence>
<dbReference type="InterPro" id="IPR007936">
    <property type="entry name" value="VapE-like_dom"/>
</dbReference>
<dbReference type="RefSeq" id="WP_108170451.1">
    <property type="nucleotide sequence ID" value="NZ_QBKQ01000001.1"/>
</dbReference>
<dbReference type="PANTHER" id="PTHR34985">
    <property type="entry name" value="SLR0554 PROTEIN"/>
    <property type="match status" value="1"/>
</dbReference>
<keyword evidence="3" id="KW-1185">Reference proteome</keyword>
<dbReference type="OrthoDB" id="9801888at2"/>
<accession>A0A2T6AL28</accession>
<dbReference type="PANTHER" id="PTHR34985:SF1">
    <property type="entry name" value="SLR0554 PROTEIN"/>
    <property type="match status" value="1"/>
</dbReference>
<sequence length="395" mass="46839">MKAKNIFYGFENPKNKTVYHQTSDYIFSKYKLRYNEISHDYELRLLNNTKWRILNLQSLLIELESEGIKISIAKLEIFIKSDFIESYNPMRDYFENLPEWDKVDWIKKYAEFVPVEFADQFQYHFKKFLVRAVRCALEPNYVNKQCFVLVHPGQNSGKTSWCRDICPPGLKAYYTEEIGRGKDANIQLTRNFLIVFDDFDGENKKDLGSRKAMMSKMRINERLPYDRKNSKLPRICSFLGSTNEFTFLKDETGSVRWLCFELKGKIDFTYKSEIDINSIWAQAYYLAYKDKSFEPTLTLEDIRLNEIRNSKYRELSQEEEILTKYYYPGKEMTDFLTATEITNDLNSLNLSLSKINMGRALSAQNFPRVKHPKRQLYGYLAKPLFKVSPWELENK</sequence>
<dbReference type="Pfam" id="PF05272">
    <property type="entry name" value="VapE-like_dom"/>
    <property type="match status" value="1"/>
</dbReference>
<evidence type="ECO:0000313" key="2">
    <source>
        <dbReference type="EMBL" id="PTX44497.1"/>
    </source>
</evidence>